<evidence type="ECO:0000256" key="2">
    <source>
        <dbReference type="ARBA" id="ARBA00022679"/>
    </source>
</evidence>
<dbReference type="InterPro" id="IPR000863">
    <property type="entry name" value="Sulfotransferase_dom"/>
</dbReference>
<feature type="domain" description="Sulfotransferase" evidence="4">
    <location>
        <begin position="55"/>
        <end position="250"/>
    </location>
</feature>
<evidence type="ECO:0000256" key="1">
    <source>
        <dbReference type="ARBA" id="ARBA00005771"/>
    </source>
</evidence>
<dbReference type="Pfam" id="PF00685">
    <property type="entry name" value="Sulfotransfer_1"/>
    <property type="match status" value="1"/>
</dbReference>
<dbReference type="SUPFAM" id="SSF52540">
    <property type="entry name" value="P-loop containing nucleoside triphosphate hydrolases"/>
    <property type="match status" value="1"/>
</dbReference>
<accession>A0A131XVM3</accession>
<dbReference type="PANTHER" id="PTHR11783">
    <property type="entry name" value="SULFOTRANSFERASE SULT"/>
    <property type="match status" value="1"/>
</dbReference>
<sequence>MAPVKENETDTSDQGASSHSKRPTPALHMIEGILLPLFFDPDTARSGMAYKPREDDVFVATYAKCGTTWMQHIVFLLQHRGEPPSSVHDFFRSSTYIELLGSEVVGSLPGPRAIKTHLPVDRVPYDAKAKYIYVYRNPWDCVVSYYHHVKTIPLYRFQGTLDDLFEAFMEGHCEDGDYFDHLVGWYARRNDHNIFAISYEEVHADVRSSILRVAEFMGEEYADMLREDEKVFQEILRCSSIEYMKVHTNDTMREFFKMKREDVLNHPTWVKSIKNIREGFAEGEGDSLSLVRRGAVGKSAETLDDQKIKRIRDKLEDKLRLAGLEMPESWKKLPYLTSS</sequence>
<organism evidence="5">
    <name type="scientific">Ixodes ricinus</name>
    <name type="common">Common tick</name>
    <name type="synonym">Acarus ricinus</name>
    <dbReference type="NCBI Taxonomy" id="34613"/>
    <lineage>
        <taxon>Eukaryota</taxon>
        <taxon>Metazoa</taxon>
        <taxon>Ecdysozoa</taxon>
        <taxon>Arthropoda</taxon>
        <taxon>Chelicerata</taxon>
        <taxon>Arachnida</taxon>
        <taxon>Acari</taxon>
        <taxon>Parasitiformes</taxon>
        <taxon>Ixodida</taxon>
        <taxon>Ixodoidea</taxon>
        <taxon>Ixodidae</taxon>
        <taxon>Ixodinae</taxon>
        <taxon>Ixodes</taxon>
    </lineage>
</organism>
<dbReference type="AlphaFoldDB" id="A0A131XVM3"/>
<proteinExistence type="evidence at transcript level"/>
<comment type="similarity">
    <text evidence="1">Belongs to the sulfotransferase 1 family.</text>
</comment>
<reference evidence="5" key="1">
    <citation type="submission" date="2016-02" db="EMBL/GenBank/DDBJ databases">
        <title>RNAseq analyses of the midgut from blood- or serum-fed Ixodes ricinus ticks.</title>
        <authorList>
            <person name="Perner J."/>
            <person name="Provaznik J."/>
            <person name="Schrenkova J."/>
            <person name="Urbanova V."/>
            <person name="Ribeiro J.M."/>
            <person name="Kopacek P."/>
        </authorList>
    </citation>
    <scope>NUCLEOTIDE SEQUENCE</scope>
    <source>
        <tissue evidence="5">Gut</tissue>
    </source>
</reference>
<feature type="region of interest" description="Disordered" evidence="3">
    <location>
        <begin position="1"/>
        <end position="23"/>
    </location>
</feature>
<evidence type="ECO:0000313" key="5">
    <source>
        <dbReference type="EMBL" id="JAP70258.1"/>
    </source>
</evidence>
<dbReference type="EMBL" id="GEFM01005538">
    <property type="protein sequence ID" value="JAP70258.1"/>
    <property type="molecule type" value="mRNA"/>
</dbReference>
<keyword evidence="2 5" id="KW-0808">Transferase</keyword>
<dbReference type="InterPro" id="IPR027417">
    <property type="entry name" value="P-loop_NTPase"/>
</dbReference>
<evidence type="ECO:0000259" key="4">
    <source>
        <dbReference type="Pfam" id="PF00685"/>
    </source>
</evidence>
<name>A0A131XVM3_IXORI</name>
<protein>
    <submittedName>
        <fullName evidence="5">Putative sulfotransferase</fullName>
    </submittedName>
</protein>
<dbReference type="Gene3D" id="3.40.50.300">
    <property type="entry name" value="P-loop containing nucleotide triphosphate hydrolases"/>
    <property type="match status" value="1"/>
</dbReference>
<dbReference type="GO" id="GO:0008146">
    <property type="term" value="F:sulfotransferase activity"/>
    <property type="evidence" value="ECO:0007669"/>
    <property type="project" value="InterPro"/>
</dbReference>
<evidence type="ECO:0000256" key="3">
    <source>
        <dbReference type="SAM" id="MobiDB-lite"/>
    </source>
</evidence>